<sequence length="459" mass="46377">MAGRTRWLTTVAAAVVAGITAVAPAQAVTVRLGPPTLAPSTSYAVCPIAQPTCSYVFGSIVAPGGVLQAPADGTITAWRLMGQGPGVTLIVAHADGDAWAAAQESAPATSLDGTAMTTSLPVLAGDRIGATLRNGEVAVIATPTATRLLFAPALGATPTTPTQSYTGYELQLNADVTLTAPAITSLTSAAGPLRNGPPVTIAGAHLANATAVAFGSTPATIVSNTNSAIVVRPPDRPSGAVDVTVTVPGGTATARYRYFETPVVTDLAPNSGPTAGGTSVVIRGSGFEGATRVAFGDAAARVVSVAATRIEAVSPPHAAGAVDVTVANPGATSATSVADGFTYGDVAPAGPGQPPAPQAGTRLVLKRLAIAPTPLHRTTTARITYRLNGAASVRFTLRRRVRGHLRKVRSFTDRGAKGANARTFSADGLSVGRYVLSAQGKDAAGTKSRRVRLGFRVRR</sequence>
<dbReference type="PANTHER" id="PTHR46769">
    <property type="entry name" value="POLYCYSTIC KIDNEY AND HEPATIC DISEASE 1 (AUTOSOMAL RECESSIVE)-LIKE 1"/>
    <property type="match status" value="1"/>
</dbReference>
<dbReference type="RefSeq" id="WP_259313843.1">
    <property type="nucleotide sequence ID" value="NZ_CP087164.1"/>
</dbReference>
<dbReference type="KEGG" id="sbae:DSM104329_00526"/>
<dbReference type="GO" id="GO:0005975">
    <property type="term" value="P:carbohydrate metabolic process"/>
    <property type="evidence" value="ECO:0007669"/>
    <property type="project" value="UniProtKB-ARBA"/>
</dbReference>
<dbReference type="InterPro" id="IPR014756">
    <property type="entry name" value="Ig_E-set"/>
</dbReference>
<dbReference type="PANTHER" id="PTHR46769:SF2">
    <property type="entry name" value="FIBROCYSTIN-L ISOFORM 2 PRECURSOR-RELATED"/>
    <property type="match status" value="1"/>
</dbReference>
<protein>
    <recommendedName>
        <fullName evidence="3">IPT/TIG domain-containing protein</fullName>
    </recommendedName>
</protein>
<dbReference type="InterPro" id="IPR052387">
    <property type="entry name" value="Fibrocystin"/>
</dbReference>
<feature type="signal peptide" evidence="2">
    <location>
        <begin position="1"/>
        <end position="27"/>
    </location>
</feature>
<keyword evidence="5" id="KW-1185">Reference proteome</keyword>
<accession>A0A9E7BZ35</accession>
<dbReference type="CDD" id="cd00603">
    <property type="entry name" value="IPT_PCSR"/>
    <property type="match status" value="1"/>
</dbReference>
<dbReference type="SUPFAM" id="SSF81296">
    <property type="entry name" value="E set domains"/>
    <property type="match status" value="2"/>
</dbReference>
<dbReference type="SMART" id="SM00429">
    <property type="entry name" value="IPT"/>
    <property type="match status" value="2"/>
</dbReference>
<dbReference type="Pfam" id="PF01833">
    <property type="entry name" value="TIG"/>
    <property type="match status" value="2"/>
</dbReference>
<evidence type="ECO:0000256" key="1">
    <source>
        <dbReference type="ARBA" id="ARBA00022729"/>
    </source>
</evidence>
<reference evidence="4" key="1">
    <citation type="journal article" date="2022" name="Int. J. Syst. Evol. Microbiol.">
        <title>Pseudomonas aegrilactucae sp. nov. and Pseudomonas morbosilactucae sp. nov., pathogens causing bacterial rot of lettuce in Japan.</title>
        <authorList>
            <person name="Sawada H."/>
            <person name="Fujikawa T."/>
            <person name="Satou M."/>
        </authorList>
    </citation>
    <scope>NUCLEOTIDE SEQUENCE</scope>
    <source>
        <strain evidence="4">0166_1</strain>
    </source>
</reference>
<dbReference type="EMBL" id="CP087164">
    <property type="protein sequence ID" value="UGS34154.1"/>
    <property type="molecule type" value="Genomic_DNA"/>
</dbReference>
<feature type="domain" description="IPT/TIG" evidence="3">
    <location>
        <begin position="180"/>
        <end position="259"/>
    </location>
</feature>
<dbReference type="CDD" id="cd00102">
    <property type="entry name" value="IPT"/>
    <property type="match status" value="1"/>
</dbReference>
<evidence type="ECO:0000313" key="4">
    <source>
        <dbReference type="EMBL" id="UGS34154.1"/>
    </source>
</evidence>
<keyword evidence="1 2" id="KW-0732">Signal</keyword>
<gene>
    <name evidence="4" type="ORF">DSM104329_00526</name>
</gene>
<organism evidence="4 5">
    <name type="scientific">Capillimicrobium parvum</name>
    <dbReference type="NCBI Taxonomy" id="2884022"/>
    <lineage>
        <taxon>Bacteria</taxon>
        <taxon>Bacillati</taxon>
        <taxon>Actinomycetota</taxon>
        <taxon>Thermoleophilia</taxon>
        <taxon>Solirubrobacterales</taxon>
        <taxon>Capillimicrobiaceae</taxon>
        <taxon>Capillimicrobium</taxon>
    </lineage>
</organism>
<evidence type="ECO:0000259" key="3">
    <source>
        <dbReference type="SMART" id="SM00429"/>
    </source>
</evidence>
<dbReference type="Proteomes" id="UP001162834">
    <property type="component" value="Chromosome"/>
</dbReference>
<dbReference type="Gene3D" id="2.60.40.10">
    <property type="entry name" value="Immunoglobulins"/>
    <property type="match status" value="2"/>
</dbReference>
<dbReference type="InterPro" id="IPR002909">
    <property type="entry name" value="IPT_dom"/>
</dbReference>
<name>A0A9E7BZ35_9ACTN</name>
<feature type="chain" id="PRO_5038914968" description="IPT/TIG domain-containing protein" evidence="2">
    <location>
        <begin position="28"/>
        <end position="459"/>
    </location>
</feature>
<feature type="domain" description="IPT/TIG" evidence="3">
    <location>
        <begin position="261"/>
        <end position="344"/>
    </location>
</feature>
<evidence type="ECO:0000313" key="5">
    <source>
        <dbReference type="Proteomes" id="UP001162834"/>
    </source>
</evidence>
<dbReference type="AlphaFoldDB" id="A0A9E7BZ35"/>
<dbReference type="InterPro" id="IPR013783">
    <property type="entry name" value="Ig-like_fold"/>
</dbReference>
<proteinExistence type="predicted"/>
<evidence type="ECO:0000256" key="2">
    <source>
        <dbReference type="SAM" id="SignalP"/>
    </source>
</evidence>